<comment type="caution">
    <text evidence="1">The sequence shown here is derived from an EMBL/GenBank/DDBJ whole genome shotgun (WGS) entry which is preliminary data.</text>
</comment>
<keyword evidence="2" id="KW-1185">Reference proteome</keyword>
<organism evidence="1 2">
    <name type="scientific">Candidatus Electrothrix communis</name>
    <dbReference type="NCBI Taxonomy" id="1859133"/>
    <lineage>
        <taxon>Bacteria</taxon>
        <taxon>Pseudomonadati</taxon>
        <taxon>Thermodesulfobacteriota</taxon>
        <taxon>Desulfobulbia</taxon>
        <taxon>Desulfobulbales</taxon>
        <taxon>Desulfobulbaceae</taxon>
        <taxon>Candidatus Electrothrix</taxon>
    </lineage>
</organism>
<dbReference type="PANTHER" id="PTHR43394:SF1">
    <property type="entry name" value="ATP-BINDING CASSETTE SUB-FAMILY B MEMBER 10, MITOCHONDRIAL"/>
    <property type="match status" value="1"/>
</dbReference>
<dbReference type="Gene3D" id="3.40.50.300">
    <property type="entry name" value="P-loop containing nucleotide triphosphate hydrolases"/>
    <property type="match status" value="1"/>
</dbReference>
<reference evidence="1 2" key="1">
    <citation type="submission" date="2017-01" db="EMBL/GenBank/DDBJ databases">
        <title>The cable genome- insights into the physiology and evolution of filamentous bacteria capable of sulfide oxidation via long distance electron transfer.</title>
        <authorList>
            <person name="Schreiber L."/>
            <person name="Bjerg J.T."/>
            <person name="Boggild A."/>
            <person name="Van De Vossenberg J."/>
            <person name="Meysman F."/>
            <person name="Nielsen L.P."/>
            <person name="Schramm A."/>
            <person name="Kjeldsen K.U."/>
        </authorList>
    </citation>
    <scope>NUCLEOTIDE SEQUENCE [LARGE SCALE GENOMIC DNA]</scope>
    <source>
        <strain evidence="1">A1</strain>
    </source>
</reference>
<dbReference type="PANTHER" id="PTHR43394">
    <property type="entry name" value="ATP-DEPENDENT PERMEASE MDL1, MITOCHONDRIAL"/>
    <property type="match status" value="1"/>
</dbReference>
<dbReference type="InterPro" id="IPR027417">
    <property type="entry name" value="P-loop_NTPase"/>
</dbReference>
<evidence type="ECO:0000313" key="2">
    <source>
        <dbReference type="Proteomes" id="UP000288086"/>
    </source>
</evidence>
<dbReference type="SUPFAM" id="SSF52540">
    <property type="entry name" value="P-loop containing nucleoside triphosphate hydrolases"/>
    <property type="match status" value="1"/>
</dbReference>
<evidence type="ECO:0000313" key="1">
    <source>
        <dbReference type="EMBL" id="RWX43543.1"/>
    </source>
</evidence>
<dbReference type="Proteomes" id="UP000288086">
    <property type="component" value="Unassembled WGS sequence"/>
</dbReference>
<dbReference type="GO" id="GO:0005524">
    <property type="term" value="F:ATP binding"/>
    <property type="evidence" value="ECO:0007669"/>
    <property type="project" value="UniProtKB-KW"/>
</dbReference>
<protein>
    <submittedName>
        <fullName evidence="1">ATP-binding cassette, subfamily B, MsbA</fullName>
        <ecNumber evidence="1">3.6.3.-</ecNumber>
    </submittedName>
</protein>
<dbReference type="EC" id="3.6.3.-" evidence="1"/>
<keyword evidence="1" id="KW-0378">Hydrolase</keyword>
<keyword evidence="1" id="KW-0547">Nucleotide-binding</keyword>
<dbReference type="InterPro" id="IPR039421">
    <property type="entry name" value="Type_1_exporter"/>
</dbReference>
<name>A0A3S3QG33_9BACT</name>
<dbReference type="GO" id="GO:0015421">
    <property type="term" value="F:ABC-type oligopeptide transporter activity"/>
    <property type="evidence" value="ECO:0007669"/>
    <property type="project" value="TreeGrafter"/>
</dbReference>
<keyword evidence="1" id="KW-0067">ATP-binding</keyword>
<dbReference type="GO" id="GO:0016787">
    <property type="term" value="F:hydrolase activity"/>
    <property type="evidence" value="ECO:0007669"/>
    <property type="project" value="UniProtKB-KW"/>
</dbReference>
<gene>
    <name evidence="1" type="ORF">VT98_14334</name>
</gene>
<dbReference type="AlphaFoldDB" id="A0A3S3QG33"/>
<sequence length="70" mass="7703">MDGHDIQDLTLHSLRTQIALVTQQTILFNDTVGNNIGYGSPNCTEEDIRQAAEAAFALEFIEPCPKVLTL</sequence>
<proteinExistence type="predicted"/>
<accession>A0A3S3QG33</accession>
<dbReference type="EMBL" id="MTKP01000433">
    <property type="protein sequence ID" value="RWX43543.1"/>
    <property type="molecule type" value="Genomic_DNA"/>
</dbReference>